<sequence length="99" mass="11146">MQQVVIAVQLCSLVSILTGSTSIHDLPSCRRRSRAGFLRFYLAISTITVLPSLSCAVSSSSTLEVIQNPTEWETKKFELIETFLFFYSDCWCRCSRSAL</sequence>
<accession>A0A6N2LPF4</accession>
<proteinExistence type="predicted"/>
<evidence type="ECO:0000313" key="1">
    <source>
        <dbReference type="EMBL" id="VFU41957.1"/>
    </source>
</evidence>
<dbReference type="AlphaFoldDB" id="A0A6N2LPF4"/>
<dbReference type="EMBL" id="CAADRP010001574">
    <property type="protein sequence ID" value="VFU41957.1"/>
    <property type="molecule type" value="Genomic_DNA"/>
</dbReference>
<gene>
    <name evidence="1" type="ORF">SVIM_LOCUS249073</name>
</gene>
<protein>
    <submittedName>
        <fullName evidence="1">Uncharacterized protein</fullName>
    </submittedName>
</protein>
<reference evidence="1" key="1">
    <citation type="submission" date="2019-03" db="EMBL/GenBank/DDBJ databases">
        <authorList>
            <person name="Mank J."/>
            <person name="Almeida P."/>
        </authorList>
    </citation>
    <scope>NUCLEOTIDE SEQUENCE</scope>
    <source>
        <strain evidence="1">78183</strain>
    </source>
</reference>
<organism evidence="1">
    <name type="scientific">Salix viminalis</name>
    <name type="common">Common osier</name>
    <name type="synonym">Basket willow</name>
    <dbReference type="NCBI Taxonomy" id="40686"/>
    <lineage>
        <taxon>Eukaryota</taxon>
        <taxon>Viridiplantae</taxon>
        <taxon>Streptophyta</taxon>
        <taxon>Embryophyta</taxon>
        <taxon>Tracheophyta</taxon>
        <taxon>Spermatophyta</taxon>
        <taxon>Magnoliopsida</taxon>
        <taxon>eudicotyledons</taxon>
        <taxon>Gunneridae</taxon>
        <taxon>Pentapetalae</taxon>
        <taxon>rosids</taxon>
        <taxon>fabids</taxon>
        <taxon>Malpighiales</taxon>
        <taxon>Salicaceae</taxon>
        <taxon>Saliceae</taxon>
        <taxon>Salix</taxon>
    </lineage>
</organism>
<name>A0A6N2LPF4_SALVM</name>